<dbReference type="EMBL" id="JBDKWZ010000001">
    <property type="protein sequence ID" value="MEN7546432.1"/>
    <property type="molecule type" value="Genomic_DNA"/>
</dbReference>
<gene>
    <name evidence="1" type="ORF">AAG747_00845</name>
</gene>
<proteinExistence type="predicted"/>
<organism evidence="1 2">
    <name type="scientific">Rapidithrix thailandica</name>
    <dbReference type="NCBI Taxonomy" id="413964"/>
    <lineage>
        <taxon>Bacteria</taxon>
        <taxon>Pseudomonadati</taxon>
        <taxon>Bacteroidota</taxon>
        <taxon>Cytophagia</taxon>
        <taxon>Cytophagales</taxon>
        <taxon>Flammeovirgaceae</taxon>
        <taxon>Rapidithrix</taxon>
    </lineage>
</organism>
<protein>
    <recommendedName>
        <fullName evidence="3">DUF4194 domain-containing protein</fullName>
    </recommendedName>
</protein>
<dbReference type="AlphaFoldDB" id="A0AAW9RNE6"/>
<dbReference type="Proteomes" id="UP001403385">
    <property type="component" value="Unassembled WGS sequence"/>
</dbReference>
<reference evidence="1 2" key="1">
    <citation type="submission" date="2024-04" db="EMBL/GenBank/DDBJ databases">
        <title>Novel genus in family Flammeovirgaceae.</title>
        <authorList>
            <person name="Nguyen T.H."/>
            <person name="Vuong T.Q."/>
            <person name="Le H."/>
            <person name="Kim S.-G."/>
        </authorList>
    </citation>
    <scope>NUCLEOTIDE SEQUENCE [LARGE SCALE GENOMIC DNA]</scope>
    <source>
        <strain evidence="1 2">JCM 23209</strain>
    </source>
</reference>
<dbReference type="RefSeq" id="WP_346819219.1">
    <property type="nucleotide sequence ID" value="NZ_JBDKWZ010000001.1"/>
</dbReference>
<accession>A0AAW9RNE6</accession>
<keyword evidence="2" id="KW-1185">Reference proteome</keyword>
<evidence type="ECO:0008006" key="3">
    <source>
        <dbReference type="Google" id="ProtNLM"/>
    </source>
</evidence>
<comment type="caution">
    <text evidence="1">The sequence shown here is derived from an EMBL/GenBank/DDBJ whole genome shotgun (WGS) entry which is preliminary data.</text>
</comment>
<dbReference type="InterPro" id="IPR053841">
    <property type="entry name" value="MksE"/>
</dbReference>
<evidence type="ECO:0000313" key="1">
    <source>
        <dbReference type="EMBL" id="MEN7546432.1"/>
    </source>
</evidence>
<sequence length="179" mass="21475">MHYPEYHKQLVNDLLEGKFILWSDHQLFTSLKKNKDFYAEFFQETYGYELIIRNEYAYLTSDDTDEKLSRNFTVFLAIVCYELSQNSENFKEKLEFGEFTTDEILLYLESPTFSELVSELGILENDLNRFLKQLARRNLLQYTDKEQYKFRFTKAIDLFLTLAEVVAHEKMQEMDQTES</sequence>
<name>A0AAW9RNE6_9BACT</name>
<evidence type="ECO:0000313" key="2">
    <source>
        <dbReference type="Proteomes" id="UP001403385"/>
    </source>
</evidence>
<dbReference type="Pfam" id="PF21980">
    <property type="entry name" value="MksE"/>
    <property type="match status" value="1"/>
</dbReference>